<dbReference type="Proteomes" id="UP000070700">
    <property type="component" value="Unassembled WGS sequence"/>
</dbReference>
<feature type="chain" id="PRO_5008267543" evidence="1">
    <location>
        <begin position="22"/>
        <end position="302"/>
    </location>
</feature>
<dbReference type="AlphaFoldDB" id="A0A194WWZ0"/>
<accession>A0A194WWZ0</accession>
<evidence type="ECO:0000313" key="4">
    <source>
        <dbReference type="Proteomes" id="UP000070700"/>
    </source>
</evidence>
<feature type="signal peptide" evidence="1">
    <location>
        <begin position="1"/>
        <end position="21"/>
    </location>
</feature>
<dbReference type="SMART" id="SM00554">
    <property type="entry name" value="FAS1"/>
    <property type="match status" value="2"/>
</dbReference>
<dbReference type="RefSeq" id="XP_018066554.1">
    <property type="nucleotide sequence ID" value="XM_018209750.1"/>
</dbReference>
<dbReference type="Gene3D" id="2.30.180.10">
    <property type="entry name" value="FAS1 domain"/>
    <property type="match status" value="2"/>
</dbReference>
<evidence type="ECO:0000256" key="1">
    <source>
        <dbReference type="SAM" id="SignalP"/>
    </source>
</evidence>
<dbReference type="PANTHER" id="PTHR10900">
    <property type="entry name" value="PERIOSTIN-RELATED"/>
    <property type="match status" value="1"/>
</dbReference>
<dbReference type="InterPro" id="IPR000782">
    <property type="entry name" value="FAS1_domain"/>
</dbReference>
<feature type="domain" description="FAS1" evidence="2">
    <location>
        <begin position="21"/>
        <end position="166"/>
    </location>
</feature>
<dbReference type="EMBL" id="KQ947425">
    <property type="protein sequence ID" value="KUJ12199.1"/>
    <property type="molecule type" value="Genomic_DNA"/>
</dbReference>
<dbReference type="KEGG" id="psco:LY89DRAFT_593417"/>
<dbReference type="InParanoid" id="A0A194WWZ0"/>
<proteinExistence type="predicted"/>
<dbReference type="PANTHER" id="PTHR10900:SF77">
    <property type="entry name" value="FI19380P1"/>
    <property type="match status" value="1"/>
</dbReference>
<evidence type="ECO:0000313" key="3">
    <source>
        <dbReference type="EMBL" id="KUJ12199.1"/>
    </source>
</evidence>
<evidence type="ECO:0000259" key="2">
    <source>
        <dbReference type="PROSITE" id="PS50213"/>
    </source>
</evidence>
<dbReference type="GO" id="GO:0000329">
    <property type="term" value="C:fungal-type vacuole membrane"/>
    <property type="evidence" value="ECO:0007669"/>
    <property type="project" value="TreeGrafter"/>
</dbReference>
<keyword evidence="1" id="KW-0732">Signal</keyword>
<dbReference type="InterPro" id="IPR036378">
    <property type="entry name" value="FAS1_dom_sf"/>
</dbReference>
<dbReference type="Pfam" id="PF02469">
    <property type="entry name" value="Fasciclin"/>
    <property type="match status" value="2"/>
</dbReference>
<organism evidence="3 4">
    <name type="scientific">Mollisia scopiformis</name>
    <name type="common">Conifer needle endophyte fungus</name>
    <name type="synonym">Phialocephala scopiformis</name>
    <dbReference type="NCBI Taxonomy" id="149040"/>
    <lineage>
        <taxon>Eukaryota</taxon>
        <taxon>Fungi</taxon>
        <taxon>Dikarya</taxon>
        <taxon>Ascomycota</taxon>
        <taxon>Pezizomycotina</taxon>
        <taxon>Leotiomycetes</taxon>
        <taxon>Helotiales</taxon>
        <taxon>Mollisiaceae</taxon>
        <taxon>Mollisia</taxon>
    </lineage>
</organism>
<reference evidence="3 4" key="1">
    <citation type="submission" date="2015-10" db="EMBL/GenBank/DDBJ databases">
        <title>Full genome of DAOMC 229536 Phialocephala scopiformis, a fungal endophyte of spruce producing the potent anti-insectan compound rugulosin.</title>
        <authorList>
            <consortium name="DOE Joint Genome Institute"/>
            <person name="Walker A.K."/>
            <person name="Frasz S.L."/>
            <person name="Seifert K.A."/>
            <person name="Miller J.D."/>
            <person name="Mondo S.J."/>
            <person name="Labutti K."/>
            <person name="Lipzen A."/>
            <person name="Dockter R."/>
            <person name="Kennedy M."/>
            <person name="Grigoriev I.V."/>
            <person name="Spatafora J.W."/>
        </authorList>
    </citation>
    <scope>NUCLEOTIDE SEQUENCE [LARGE SCALE GENOMIC DNA]</scope>
    <source>
        <strain evidence="3 4">CBS 120377</strain>
    </source>
</reference>
<protein>
    <submittedName>
        <fullName evidence="3">FAS1 domain-containing protein</fullName>
    </submittedName>
</protein>
<dbReference type="InterPro" id="IPR050904">
    <property type="entry name" value="Adhesion/Biosynth-related"/>
</dbReference>
<dbReference type="GO" id="GO:0016236">
    <property type="term" value="P:macroautophagy"/>
    <property type="evidence" value="ECO:0007669"/>
    <property type="project" value="TreeGrafter"/>
</dbReference>
<feature type="domain" description="FAS1" evidence="2">
    <location>
        <begin position="168"/>
        <end position="302"/>
    </location>
</feature>
<dbReference type="PROSITE" id="PS50213">
    <property type="entry name" value="FAS1"/>
    <property type="match status" value="2"/>
</dbReference>
<keyword evidence="4" id="KW-1185">Reference proteome</keyword>
<gene>
    <name evidence="3" type="ORF">LY89DRAFT_593417</name>
</gene>
<dbReference type="OrthoDB" id="286301at2759"/>
<sequence length="302" mass="31567">MKLSLNKSFVSLLACVIPSHAITLLQVLQSYSELTTLSSYVNASSNATALLANANNFTFLASSNAAIASFLSKNPNVLTADLLQATLEYSLLRGGYPTLSFSDTPQFVASNLVNSSYANVTGGQTVELLQSSGGAETLSGNKTISTSSSADIVCTGGIIHIIDTVPSIPVSAVSEITAANLEYFVSILNVGGYLNPANAYVNQILEVPDVTYFIPNSAAALANVTEQVKNTSAAELQSTFEYHVVPGFVGYSTLLTNGMQLKTAEGGNLTVTVQGGEMYINAAKVVASDYIVANGVVHVIDK</sequence>
<dbReference type="SUPFAM" id="SSF82153">
    <property type="entry name" value="FAS1 domain"/>
    <property type="match status" value="2"/>
</dbReference>
<name>A0A194WWZ0_MOLSC</name>
<dbReference type="GeneID" id="28819476"/>